<dbReference type="Pfam" id="PF01352">
    <property type="entry name" value="KRAB"/>
    <property type="match status" value="1"/>
</dbReference>
<dbReference type="AlphaFoldDB" id="A0A8C2QXN7"/>
<dbReference type="GO" id="GO:0006355">
    <property type="term" value="P:regulation of DNA-templated transcription"/>
    <property type="evidence" value="ECO:0007669"/>
    <property type="project" value="InterPro"/>
</dbReference>
<reference evidence="2" key="1">
    <citation type="submission" date="2019-03" db="EMBL/GenBank/DDBJ databases">
        <title>Genome sequencing and reference-guided assembly of Black Bengal Goat (Capra hircus).</title>
        <authorList>
            <person name="Siddiki A.Z."/>
            <person name="Baten A."/>
            <person name="Billah M."/>
            <person name="Alam M.A.U."/>
            <person name="Shawrob K.S.M."/>
            <person name="Saha S."/>
            <person name="Chowdhury M."/>
            <person name="Rahman A.H."/>
            <person name="Stear M."/>
            <person name="Miah G."/>
            <person name="Das G.B."/>
            <person name="Hossain M.M."/>
            <person name="Kumkum M."/>
            <person name="Islam M.S."/>
            <person name="Mollah A.M."/>
            <person name="Ahsan A."/>
            <person name="Tusar F."/>
            <person name="Khan M.K.I."/>
        </authorList>
    </citation>
    <scope>NUCLEOTIDE SEQUENCE [LARGE SCALE GENOMIC DNA]</scope>
</reference>
<dbReference type="Gene3D" id="6.10.140.140">
    <property type="match status" value="1"/>
</dbReference>
<dbReference type="PROSITE" id="PS50805">
    <property type="entry name" value="KRAB"/>
    <property type="match status" value="1"/>
</dbReference>
<evidence type="ECO:0000313" key="2">
    <source>
        <dbReference type="Ensembl" id="ENSCHIP00010016336.1"/>
    </source>
</evidence>
<proteinExistence type="predicted"/>
<dbReference type="InterPro" id="IPR036051">
    <property type="entry name" value="KRAB_dom_sf"/>
</dbReference>
<feature type="domain" description="KRAB" evidence="1">
    <location>
        <begin position="1"/>
        <end position="68"/>
    </location>
</feature>
<dbReference type="SUPFAM" id="SSF109640">
    <property type="entry name" value="KRAB domain (Kruppel-associated box)"/>
    <property type="match status" value="1"/>
</dbReference>
<reference evidence="2" key="2">
    <citation type="submission" date="2025-08" db="UniProtKB">
        <authorList>
            <consortium name="Ensembl"/>
        </authorList>
    </citation>
    <scope>IDENTIFICATION</scope>
</reference>
<organism evidence="2">
    <name type="scientific">Capra hircus</name>
    <name type="common">Goat</name>
    <dbReference type="NCBI Taxonomy" id="9925"/>
    <lineage>
        <taxon>Eukaryota</taxon>
        <taxon>Metazoa</taxon>
        <taxon>Chordata</taxon>
        <taxon>Craniata</taxon>
        <taxon>Vertebrata</taxon>
        <taxon>Euteleostomi</taxon>
        <taxon>Mammalia</taxon>
        <taxon>Eutheria</taxon>
        <taxon>Laurasiatheria</taxon>
        <taxon>Artiodactyla</taxon>
        <taxon>Ruminantia</taxon>
        <taxon>Pecora</taxon>
        <taxon>Bovidae</taxon>
        <taxon>Caprinae</taxon>
        <taxon>Capra</taxon>
    </lineage>
</organism>
<evidence type="ECO:0000259" key="1">
    <source>
        <dbReference type="PROSITE" id="PS50805"/>
    </source>
</evidence>
<accession>A0A8C2QXN7</accession>
<name>A0A8C2QXN7_CAPHI</name>
<dbReference type="Ensembl" id="ENSCHIT00010022865.1">
    <property type="protein sequence ID" value="ENSCHIP00010016336.1"/>
    <property type="gene ID" value="ENSCHIG00010011858.1"/>
</dbReference>
<protein>
    <recommendedName>
        <fullName evidence="1">KRAB domain-containing protein</fullName>
    </recommendedName>
</protein>
<sequence>SCMPGPQPRKEWRLIGEAQRLLYHDVMLENFTLVASLGKALTPVLSVCLNSWTAGTSLSILTILTTHLSFLSLSTCIF</sequence>
<dbReference type="InterPro" id="IPR001909">
    <property type="entry name" value="KRAB"/>
</dbReference>
<dbReference type="CDD" id="cd07765">
    <property type="entry name" value="KRAB_A-box"/>
    <property type="match status" value="1"/>
</dbReference>